<evidence type="ECO:0000259" key="3">
    <source>
        <dbReference type="Pfam" id="PF13439"/>
    </source>
</evidence>
<dbReference type="RefSeq" id="WP_141460427.1">
    <property type="nucleotide sequence ID" value="NZ_CP038141.1"/>
</dbReference>
<protein>
    <submittedName>
        <fullName evidence="5">Glycosyltransferase</fullName>
    </submittedName>
</protein>
<accession>A0A4Y6UKP5</accession>
<feature type="domain" description="Glycosyltransferase subfamily 4-like N-terminal" evidence="3">
    <location>
        <begin position="518"/>
        <end position="712"/>
    </location>
</feature>
<reference evidence="5 6" key="1">
    <citation type="submission" date="2019-03" db="EMBL/GenBank/DDBJ databases">
        <title>The complete genome sequence of Swingsia samuiensis NBRC107927(T).</title>
        <authorList>
            <person name="Chua K.-O."/>
            <person name="Chan K.-G."/>
            <person name="See-Too W.-S."/>
        </authorList>
    </citation>
    <scope>NUCLEOTIDE SEQUENCE [LARGE SCALE GENOMIC DNA]</scope>
    <source>
        <strain evidence="5 6">AH83</strain>
    </source>
</reference>
<dbReference type="PANTHER" id="PTHR45947:SF3">
    <property type="entry name" value="SULFOQUINOVOSYL TRANSFERASE SQD2"/>
    <property type="match status" value="1"/>
</dbReference>
<feature type="coiled-coil region" evidence="1">
    <location>
        <begin position="878"/>
        <end position="905"/>
    </location>
</feature>
<dbReference type="GO" id="GO:0016757">
    <property type="term" value="F:glycosyltransferase activity"/>
    <property type="evidence" value="ECO:0007669"/>
    <property type="project" value="InterPro"/>
</dbReference>
<name>A0A4Y6UKP5_9PROT</name>
<dbReference type="InterPro" id="IPR050194">
    <property type="entry name" value="Glycosyltransferase_grp1"/>
</dbReference>
<evidence type="ECO:0000256" key="1">
    <source>
        <dbReference type="SAM" id="Coils"/>
    </source>
</evidence>
<dbReference type="Pfam" id="PF13439">
    <property type="entry name" value="Glyco_transf_4"/>
    <property type="match status" value="1"/>
</dbReference>
<dbReference type="InterPro" id="IPR055259">
    <property type="entry name" value="YkvP/CgeB_Glyco_trans-like"/>
</dbReference>
<keyword evidence="5" id="KW-0808">Transferase</keyword>
<dbReference type="Proteomes" id="UP000316313">
    <property type="component" value="Chromosome"/>
</dbReference>
<gene>
    <name evidence="5" type="ORF">E3D00_04775</name>
</gene>
<dbReference type="Pfam" id="PF00534">
    <property type="entry name" value="Glycos_transf_1"/>
    <property type="match status" value="1"/>
</dbReference>
<dbReference type="SUPFAM" id="SSF53756">
    <property type="entry name" value="UDP-Glycosyltransferase/glycogen phosphorylase"/>
    <property type="match status" value="2"/>
</dbReference>
<evidence type="ECO:0000259" key="2">
    <source>
        <dbReference type="Pfam" id="PF00534"/>
    </source>
</evidence>
<dbReference type="OrthoDB" id="9807414at2"/>
<proteinExistence type="predicted"/>
<dbReference type="CDD" id="cd03823">
    <property type="entry name" value="GT4_ExpE7-like"/>
    <property type="match status" value="1"/>
</dbReference>
<evidence type="ECO:0000259" key="4">
    <source>
        <dbReference type="Pfam" id="PF13524"/>
    </source>
</evidence>
<evidence type="ECO:0000313" key="5">
    <source>
        <dbReference type="EMBL" id="QDH16957.1"/>
    </source>
</evidence>
<organism evidence="5 6">
    <name type="scientific">Swingsia samuiensis</name>
    <dbReference type="NCBI Taxonomy" id="1293412"/>
    <lineage>
        <taxon>Bacteria</taxon>
        <taxon>Pseudomonadati</taxon>
        <taxon>Pseudomonadota</taxon>
        <taxon>Alphaproteobacteria</taxon>
        <taxon>Acetobacterales</taxon>
        <taxon>Acetobacteraceae</taxon>
        <taxon>Swingsia</taxon>
    </lineage>
</organism>
<dbReference type="InterPro" id="IPR028098">
    <property type="entry name" value="Glyco_trans_4-like_N"/>
</dbReference>
<dbReference type="PANTHER" id="PTHR45947">
    <property type="entry name" value="SULFOQUINOVOSYL TRANSFERASE SQD2"/>
    <property type="match status" value="1"/>
</dbReference>
<dbReference type="Pfam" id="PF13524">
    <property type="entry name" value="Glyco_trans_1_2"/>
    <property type="match status" value="1"/>
</dbReference>
<dbReference type="KEGG" id="ssam:E3D00_04775"/>
<keyword evidence="1" id="KW-0175">Coiled coil</keyword>
<dbReference type="AlphaFoldDB" id="A0A4Y6UKP5"/>
<dbReference type="InterPro" id="IPR001296">
    <property type="entry name" value="Glyco_trans_1"/>
</dbReference>
<evidence type="ECO:0000313" key="6">
    <source>
        <dbReference type="Proteomes" id="UP000316313"/>
    </source>
</evidence>
<feature type="domain" description="Glycosyl transferase family 1" evidence="2">
    <location>
        <begin position="720"/>
        <end position="876"/>
    </location>
</feature>
<feature type="domain" description="Spore protein YkvP/CgeB glycosyl transferase-like" evidence="4">
    <location>
        <begin position="352"/>
        <end position="485"/>
    </location>
</feature>
<keyword evidence="6" id="KW-1185">Reference proteome</keyword>
<dbReference type="Gene3D" id="3.40.50.2000">
    <property type="entry name" value="Glycogen Phosphorylase B"/>
    <property type="match status" value="3"/>
</dbReference>
<dbReference type="EMBL" id="CP038141">
    <property type="protein sequence ID" value="QDH16957.1"/>
    <property type="molecule type" value="Genomic_DNA"/>
</dbReference>
<sequence>MFFSSKKNVEPSSEENYRSLLESYRTSSRLNVLQISDLQNENEKLEKRLLELETSLSWKVTYPLRVIRAFSFGRLPSGRPIGYISHRTKEIITKEGKKVFFLRVWKRVSLAGKIFVKKKRLIGKQSSQNVKIYTENVPKESKNTLSNQILIIAELSLRQCAKYRVWQKKELLQNLGWNVKVVDWRDIALAKSALQVCKHVIFYRVPGFDDVIRLVEEAHRLQLDPIWEVDDLIFDAEEYRQNGNIDTLSVEERDLILSGVALFRRCMLACGRGLASTRALADEMKKAGLQNVFVLENALDDETCHLVEEFLPSEHIDKEEIWVSYGSGTNTHDIDFKQAEKGLFSAMEEEKRLCLCVIGQLNLSEKFKKFGKRVKYIQELTFKDYLKTISQTDIAIAPLESTTFNACKSNIKYLEASILKVASICSPRDAFKVILRDGENGFFAETPDDWKNAFLKLARDNQLRRRLAEQAWKDVTSYYNLTRMAHTEGQKIFGLPQKSDREKIKVLLANIYFAPRSFGGATIVAEEMAYQLKKRDIDVSVFTSKGKTDDKFTSNVRYSFNGIDVFAVPILDEYNKIGSLDNPYIAEQFATWLDAYQPDVVHVHAAQGLGVSMLRMCQERGIPYVLTLHDAWWLCDRQFMVQENGRYCFQTKIDLKTCQFCQQRASYLEDRQSMMHYALKGAALLLSPSEAHRQLYLANGVEPERIVVNRNGFQWPSRPRKKRIAGAPVRFGFVGGTEVVKGYELLKECVESLSRSDWKLILVDNKINLGFQSIFPDIWNVRGTLEIIPAFNQNGLDDFFDQIDVLLFPSQWKESYGLTVREALARDVWVITTSPGGQSEDVIHGINGTHIPLSGDPSFLAQAMEDILQHPEFLSDYVNPLKADLASYETQAAELEEHLRKVVRDN</sequence>